<dbReference type="InterPro" id="IPR034164">
    <property type="entry name" value="Pepsin-like_dom"/>
</dbReference>
<dbReference type="GO" id="GO:0005576">
    <property type="term" value="C:extracellular region"/>
    <property type="evidence" value="ECO:0000318"/>
    <property type="project" value="GO_Central"/>
</dbReference>
<dbReference type="PANTHER" id="PTHR47967:SF23">
    <property type="entry name" value="OS04G0448300 PROTEIN"/>
    <property type="match status" value="1"/>
</dbReference>
<keyword evidence="5" id="KW-1185">Reference proteome</keyword>
<dbReference type="InterPro" id="IPR051708">
    <property type="entry name" value="Plant_Aspart_Prot_A1"/>
</dbReference>
<dbReference type="GO" id="GO:0004190">
    <property type="term" value="F:aspartic-type endopeptidase activity"/>
    <property type="evidence" value="ECO:0000318"/>
    <property type="project" value="GO_Central"/>
</dbReference>
<organism evidence="5 6">
    <name type="scientific">Spinacia oleracea</name>
    <name type="common">Spinach</name>
    <dbReference type="NCBI Taxonomy" id="3562"/>
    <lineage>
        <taxon>Eukaryota</taxon>
        <taxon>Viridiplantae</taxon>
        <taxon>Streptophyta</taxon>
        <taxon>Embryophyta</taxon>
        <taxon>Tracheophyta</taxon>
        <taxon>Spermatophyta</taxon>
        <taxon>Magnoliopsida</taxon>
        <taxon>eudicotyledons</taxon>
        <taxon>Gunneridae</taxon>
        <taxon>Pentapetalae</taxon>
        <taxon>Caryophyllales</taxon>
        <taxon>Chenopodiaceae</taxon>
        <taxon>Chenopodioideae</taxon>
        <taxon>Anserineae</taxon>
        <taxon>Spinacia</taxon>
    </lineage>
</organism>
<keyword evidence="3" id="KW-0378">Hydrolase</keyword>
<dbReference type="KEGG" id="soe:110796061"/>
<dbReference type="GO" id="GO:0006508">
    <property type="term" value="P:proteolysis"/>
    <property type="evidence" value="ECO:0007669"/>
    <property type="project" value="UniProtKB-KW"/>
</dbReference>
<accession>A0A9R0IWE0</accession>
<dbReference type="PROSITE" id="PS51767">
    <property type="entry name" value="PEPTIDASE_A1"/>
    <property type="match status" value="1"/>
</dbReference>
<dbReference type="Proteomes" id="UP000813463">
    <property type="component" value="Chromosome 6"/>
</dbReference>
<name>A0A9R0IWE0_SPIOL</name>
<proteinExistence type="inferred from homology"/>
<dbReference type="InterPro" id="IPR032799">
    <property type="entry name" value="TAXi_C"/>
</dbReference>
<dbReference type="InterPro" id="IPR021109">
    <property type="entry name" value="Peptidase_aspartic_dom_sf"/>
</dbReference>
<dbReference type="InterPro" id="IPR001969">
    <property type="entry name" value="Aspartic_peptidase_AS"/>
</dbReference>
<feature type="domain" description="Peptidase A1" evidence="4">
    <location>
        <begin position="11"/>
        <end position="359"/>
    </location>
</feature>
<evidence type="ECO:0000313" key="6">
    <source>
        <dbReference type="RefSeq" id="XP_021856784.2"/>
    </source>
</evidence>
<dbReference type="InterPro" id="IPR032861">
    <property type="entry name" value="TAXi_N"/>
</dbReference>
<evidence type="ECO:0000313" key="5">
    <source>
        <dbReference type="Proteomes" id="UP000813463"/>
    </source>
</evidence>
<reference evidence="6" key="2">
    <citation type="submission" date="2025-08" db="UniProtKB">
        <authorList>
            <consortium name="RefSeq"/>
        </authorList>
    </citation>
    <scope>IDENTIFICATION</scope>
    <source>
        <tissue evidence="6">Leaf</tissue>
    </source>
</reference>
<dbReference type="SUPFAM" id="SSF50630">
    <property type="entry name" value="Acid proteases"/>
    <property type="match status" value="1"/>
</dbReference>
<evidence type="ECO:0000256" key="2">
    <source>
        <dbReference type="ARBA" id="ARBA00022670"/>
    </source>
</evidence>
<dbReference type="PANTHER" id="PTHR47967">
    <property type="entry name" value="OS07G0603500 PROTEIN-RELATED"/>
    <property type="match status" value="1"/>
</dbReference>
<dbReference type="AlphaFoldDB" id="A0A9R0IWE0"/>
<dbReference type="CDD" id="cd05471">
    <property type="entry name" value="pepsin_like"/>
    <property type="match status" value="1"/>
</dbReference>
<dbReference type="Pfam" id="PF14543">
    <property type="entry name" value="TAXi_N"/>
    <property type="match status" value="1"/>
</dbReference>
<dbReference type="Pfam" id="PF14541">
    <property type="entry name" value="TAXi_C"/>
    <property type="match status" value="1"/>
</dbReference>
<dbReference type="RefSeq" id="XP_021856784.2">
    <property type="nucleotide sequence ID" value="XM_022001092.2"/>
</dbReference>
<dbReference type="Gene3D" id="2.40.70.10">
    <property type="entry name" value="Acid Proteases"/>
    <property type="match status" value="2"/>
</dbReference>
<evidence type="ECO:0000256" key="1">
    <source>
        <dbReference type="ARBA" id="ARBA00007447"/>
    </source>
</evidence>
<comment type="similarity">
    <text evidence="1">Belongs to the peptidase A1 family.</text>
</comment>
<evidence type="ECO:0000256" key="3">
    <source>
        <dbReference type="ARBA" id="ARBA00022801"/>
    </source>
</evidence>
<dbReference type="InterPro" id="IPR033121">
    <property type="entry name" value="PEPTIDASE_A1"/>
</dbReference>
<dbReference type="PROSITE" id="PS00141">
    <property type="entry name" value="ASP_PROTEASE"/>
    <property type="match status" value="2"/>
</dbReference>
<dbReference type="GeneID" id="110796061"/>
<protein>
    <submittedName>
        <fullName evidence="6">Protein ASPARTIC PROTEASE IN GUARD CELL 1-like</fullName>
    </submittedName>
</protein>
<evidence type="ECO:0000259" key="4">
    <source>
        <dbReference type="PROSITE" id="PS51767"/>
    </source>
</evidence>
<gene>
    <name evidence="6" type="primary">LOC110796061</name>
</gene>
<keyword evidence="2" id="KW-0645">Protease</keyword>
<sequence length="367" mass="41194">MRAHSTYEHLLVMPVGIGRNNSITPMLKTELIIDTGSSLTWVQSLPCESCYKQGDQFPYYNRFASETYEAVRCIDVMCRGLPLANHTECSDLAWDSKEPCSYSVLYGDGTTTSGVIGTDKFYFQDPYGLGYQSVMSMPFGVGTSNHIPDRLTLSTPGVTGLMRGYGTLLEKLAVKKFSHCFPRDEHDTGSLSFGEKAKIIGAKVDLIKSRSYVARLTNVYVSGKFISMGINDVLPTEMLFDTGSTTSMLDPKIMDAVVEAIKRPLIKFQPKQVDDFELCYDLIELCSINLDEVAKVTFEFNYATDIDLLSLNLWKSNRKNNSTCLGIHRGPPDLNVFGNNLMRDINIGYTLDEDDLAMYFHRQHCKR</sequence>
<reference evidence="5" key="1">
    <citation type="journal article" date="2021" name="Nat. Commun.">
        <title>Genomic analyses provide insights into spinach domestication and the genetic basis of agronomic traits.</title>
        <authorList>
            <person name="Cai X."/>
            <person name="Sun X."/>
            <person name="Xu C."/>
            <person name="Sun H."/>
            <person name="Wang X."/>
            <person name="Ge C."/>
            <person name="Zhang Z."/>
            <person name="Wang Q."/>
            <person name="Fei Z."/>
            <person name="Jiao C."/>
            <person name="Wang Q."/>
        </authorList>
    </citation>
    <scope>NUCLEOTIDE SEQUENCE [LARGE SCALE GENOMIC DNA]</scope>
    <source>
        <strain evidence="5">cv. Varoflay</strain>
    </source>
</reference>